<dbReference type="PANTHER" id="PTHR43777:SF1">
    <property type="entry name" value="MOLYBDENUM COFACTOR CYTIDYLYLTRANSFERASE"/>
    <property type="match status" value="1"/>
</dbReference>
<dbReference type="InterPro" id="IPR025877">
    <property type="entry name" value="MobA-like_NTP_Trfase"/>
</dbReference>
<dbReference type="CDD" id="cd04182">
    <property type="entry name" value="GT_2_like_f"/>
    <property type="match status" value="1"/>
</dbReference>
<sequence>MNTGIIILAAGNSSRLGSPKQLLYYQGSSLLQRTVAAAETTAYVPIVLVLGAYADQILEQHPDFNINIIINDSWEKGISSSIAAGLSKMLELEADTKNVVIAVADQPFIRPEIFTELVEESQRSRKNIVASKYAETIGTPALFNEIYFDELIALNGNTGAKPLLQKYAADVATIPFELGHIDIDTQKDYNNLNHEQ</sequence>
<comment type="caution">
    <text evidence="2">The sequence shown here is derived from an EMBL/GenBank/DDBJ whole genome shotgun (WGS) entry which is preliminary data.</text>
</comment>
<dbReference type="Pfam" id="PF12804">
    <property type="entry name" value="NTP_transf_3"/>
    <property type="match status" value="1"/>
</dbReference>
<organism evidence="2 3">
    <name type="scientific">Pedobacter psychroterrae</name>
    <dbReference type="NCBI Taxonomy" id="2530453"/>
    <lineage>
        <taxon>Bacteria</taxon>
        <taxon>Pseudomonadati</taxon>
        <taxon>Bacteroidota</taxon>
        <taxon>Sphingobacteriia</taxon>
        <taxon>Sphingobacteriales</taxon>
        <taxon>Sphingobacteriaceae</taxon>
        <taxon>Pedobacter</taxon>
    </lineage>
</organism>
<dbReference type="AlphaFoldDB" id="A0A4R0NIM1"/>
<dbReference type="InterPro" id="IPR029044">
    <property type="entry name" value="Nucleotide-diphossugar_trans"/>
</dbReference>
<feature type="domain" description="MobA-like NTP transferase" evidence="1">
    <location>
        <begin position="6"/>
        <end position="167"/>
    </location>
</feature>
<evidence type="ECO:0000313" key="2">
    <source>
        <dbReference type="EMBL" id="TCD00492.1"/>
    </source>
</evidence>
<dbReference type="Proteomes" id="UP000293347">
    <property type="component" value="Unassembled WGS sequence"/>
</dbReference>
<dbReference type="RefSeq" id="WP_131596841.1">
    <property type="nucleotide sequence ID" value="NZ_SJSL01000003.1"/>
</dbReference>
<dbReference type="OrthoDB" id="9779263at2"/>
<dbReference type="SUPFAM" id="SSF53448">
    <property type="entry name" value="Nucleotide-diphospho-sugar transferases"/>
    <property type="match status" value="1"/>
</dbReference>
<name>A0A4R0NIM1_9SPHI</name>
<dbReference type="EMBL" id="SJSL01000003">
    <property type="protein sequence ID" value="TCD00492.1"/>
    <property type="molecule type" value="Genomic_DNA"/>
</dbReference>
<evidence type="ECO:0000313" key="3">
    <source>
        <dbReference type="Proteomes" id="UP000293347"/>
    </source>
</evidence>
<keyword evidence="3" id="KW-1185">Reference proteome</keyword>
<accession>A0A4R0NIM1</accession>
<dbReference type="PANTHER" id="PTHR43777">
    <property type="entry name" value="MOLYBDENUM COFACTOR CYTIDYLYLTRANSFERASE"/>
    <property type="match status" value="1"/>
</dbReference>
<protein>
    <submittedName>
        <fullName evidence="2">Nucleotidyltransferase family protein</fullName>
    </submittedName>
</protein>
<reference evidence="2 3" key="1">
    <citation type="submission" date="2019-02" db="EMBL/GenBank/DDBJ databases">
        <title>Pedobacter sp. RP-1-14 sp. nov., isolated from Arctic soil.</title>
        <authorList>
            <person name="Dahal R.H."/>
        </authorList>
    </citation>
    <scope>NUCLEOTIDE SEQUENCE [LARGE SCALE GENOMIC DNA]</scope>
    <source>
        <strain evidence="2 3">RP-1-14</strain>
    </source>
</reference>
<dbReference type="GO" id="GO:0016779">
    <property type="term" value="F:nucleotidyltransferase activity"/>
    <property type="evidence" value="ECO:0007669"/>
    <property type="project" value="UniProtKB-ARBA"/>
</dbReference>
<proteinExistence type="predicted"/>
<keyword evidence="2" id="KW-0808">Transferase</keyword>
<gene>
    <name evidence="2" type="ORF">EZ437_14825</name>
</gene>
<evidence type="ECO:0000259" key="1">
    <source>
        <dbReference type="Pfam" id="PF12804"/>
    </source>
</evidence>
<dbReference type="Gene3D" id="3.90.550.10">
    <property type="entry name" value="Spore Coat Polysaccharide Biosynthesis Protein SpsA, Chain A"/>
    <property type="match status" value="1"/>
</dbReference>